<feature type="compositionally biased region" description="Acidic residues" evidence="1">
    <location>
        <begin position="60"/>
        <end position="77"/>
    </location>
</feature>
<comment type="caution">
    <text evidence="2">The sequence shown here is derived from an EMBL/GenBank/DDBJ whole genome shotgun (WGS) entry which is preliminary data.</text>
</comment>
<evidence type="ECO:0000256" key="1">
    <source>
        <dbReference type="SAM" id="MobiDB-lite"/>
    </source>
</evidence>
<gene>
    <name evidence="2" type="ORF">PLEPLA_LOCUS3019</name>
</gene>
<proteinExistence type="predicted"/>
<name>A0A9N7TPC9_PLEPL</name>
<feature type="compositionally biased region" description="Basic and acidic residues" evidence="1">
    <location>
        <begin position="127"/>
        <end position="136"/>
    </location>
</feature>
<accession>A0A9N7TPC9</accession>
<organism evidence="2 3">
    <name type="scientific">Pleuronectes platessa</name>
    <name type="common">European plaice</name>
    <dbReference type="NCBI Taxonomy" id="8262"/>
    <lineage>
        <taxon>Eukaryota</taxon>
        <taxon>Metazoa</taxon>
        <taxon>Chordata</taxon>
        <taxon>Craniata</taxon>
        <taxon>Vertebrata</taxon>
        <taxon>Euteleostomi</taxon>
        <taxon>Actinopterygii</taxon>
        <taxon>Neopterygii</taxon>
        <taxon>Teleostei</taxon>
        <taxon>Neoteleostei</taxon>
        <taxon>Acanthomorphata</taxon>
        <taxon>Carangaria</taxon>
        <taxon>Pleuronectiformes</taxon>
        <taxon>Pleuronectoidei</taxon>
        <taxon>Pleuronectidae</taxon>
        <taxon>Pleuronectes</taxon>
    </lineage>
</organism>
<sequence>MVPRVTGRLPAHNNKTLLLSSCSTVPLFIWHCAGGLPVRGWFLEGGGGEDAELEKVGVAGEEEEALREEEEEEEEEGAGGCFCIQQPTPGLWLMKEAPQKTAAARHSDKTLQIVPLIKNLSCRNTIDSKRGRENRQPELSLSPPPASYTL</sequence>
<feature type="region of interest" description="Disordered" evidence="1">
    <location>
        <begin position="127"/>
        <end position="150"/>
    </location>
</feature>
<evidence type="ECO:0000313" key="2">
    <source>
        <dbReference type="EMBL" id="CAB1415303.1"/>
    </source>
</evidence>
<protein>
    <submittedName>
        <fullName evidence="2">Uncharacterized protein</fullName>
    </submittedName>
</protein>
<keyword evidence="3" id="KW-1185">Reference proteome</keyword>
<dbReference type="EMBL" id="CADEAL010000150">
    <property type="protein sequence ID" value="CAB1415303.1"/>
    <property type="molecule type" value="Genomic_DNA"/>
</dbReference>
<dbReference type="AlphaFoldDB" id="A0A9N7TPC9"/>
<dbReference type="Proteomes" id="UP001153269">
    <property type="component" value="Unassembled WGS sequence"/>
</dbReference>
<feature type="region of interest" description="Disordered" evidence="1">
    <location>
        <begin position="58"/>
        <end position="81"/>
    </location>
</feature>
<evidence type="ECO:0000313" key="3">
    <source>
        <dbReference type="Proteomes" id="UP001153269"/>
    </source>
</evidence>
<reference evidence="2" key="1">
    <citation type="submission" date="2020-03" db="EMBL/GenBank/DDBJ databases">
        <authorList>
            <person name="Weist P."/>
        </authorList>
    </citation>
    <scope>NUCLEOTIDE SEQUENCE</scope>
</reference>